<evidence type="ECO:0000256" key="1">
    <source>
        <dbReference type="ARBA" id="ARBA00006938"/>
    </source>
</evidence>
<dbReference type="PROSITE" id="PS50102">
    <property type="entry name" value="RRM"/>
    <property type="match status" value="1"/>
</dbReference>
<feature type="region of interest" description="Disordered" evidence="9">
    <location>
        <begin position="1"/>
        <end position="29"/>
    </location>
</feature>
<dbReference type="Gene3D" id="3.30.70.330">
    <property type="match status" value="1"/>
</dbReference>
<dbReference type="GO" id="GO:0005654">
    <property type="term" value="C:nucleoplasm"/>
    <property type="evidence" value="ECO:0007669"/>
    <property type="project" value="TreeGrafter"/>
</dbReference>
<dbReference type="Pfam" id="PF00076">
    <property type="entry name" value="RRM_1"/>
    <property type="match status" value="1"/>
</dbReference>
<feature type="domain" description="RRM" evidence="10">
    <location>
        <begin position="49"/>
        <end position="127"/>
    </location>
</feature>
<keyword evidence="3" id="KW-0507">mRNA processing</keyword>
<name>A0A6P8H910_ACTTE</name>
<keyword evidence="4" id="KW-0747">Spliceosome</keyword>
<evidence type="ECO:0000256" key="2">
    <source>
        <dbReference type="ARBA" id="ARBA00015189"/>
    </source>
</evidence>
<evidence type="ECO:0000313" key="11">
    <source>
        <dbReference type="Proteomes" id="UP000515163"/>
    </source>
</evidence>
<feature type="compositionally biased region" description="Basic residues" evidence="9">
    <location>
        <begin position="12"/>
        <end position="25"/>
    </location>
</feature>
<dbReference type="OrthoDB" id="78358at2759"/>
<evidence type="ECO:0000256" key="6">
    <source>
        <dbReference type="ARBA" id="ARBA00023187"/>
    </source>
</evidence>
<evidence type="ECO:0000256" key="8">
    <source>
        <dbReference type="PROSITE-ProRule" id="PRU00176"/>
    </source>
</evidence>
<dbReference type="Proteomes" id="UP000515163">
    <property type="component" value="Unplaced"/>
</dbReference>
<evidence type="ECO:0000256" key="9">
    <source>
        <dbReference type="SAM" id="MobiDB-lite"/>
    </source>
</evidence>
<dbReference type="GO" id="GO:0008380">
    <property type="term" value="P:RNA splicing"/>
    <property type="evidence" value="ECO:0007669"/>
    <property type="project" value="UniProtKB-KW"/>
</dbReference>
<evidence type="ECO:0000256" key="3">
    <source>
        <dbReference type="ARBA" id="ARBA00022664"/>
    </source>
</evidence>
<feature type="region of interest" description="Disordered" evidence="9">
    <location>
        <begin position="157"/>
        <end position="176"/>
    </location>
</feature>
<proteinExistence type="inferred from homology"/>
<evidence type="ECO:0000313" key="12">
    <source>
        <dbReference type="RefSeq" id="XP_031552909.1"/>
    </source>
</evidence>
<dbReference type="InterPro" id="IPR012677">
    <property type="entry name" value="Nucleotide-bd_a/b_plait_sf"/>
</dbReference>
<dbReference type="GeneID" id="116290067"/>
<comment type="similarity">
    <text evidence="1">Belongs to the RBM48 family.</text>
</comment>
<dbReference type="CDD" id="cd12442">
    <property type="entry name" value="RRM_RBM48"/>
    <property type="match status" value="1"/>
</dbReference>
<dbReference type="InterPro" id="IPR034264">
    <property type="entry name" value="RBM48_RRM"/>
</dbReference>
<dbReference type="FunFam" id="3.30.70.330:FF:000424">
    <property type="entry name" value="RNA-binding protein 48 isoform X4"/>
    <property type="match status" value="1"/>
</dbReference>
<gene>
    <name evidence="12" type="primary">LOC116290067</name>
</gene>
<dbReference type="InParanoid" id="A0A6P8H910"/>
<dbReference type="KEGG" id="aten:116290067"/>
<organism evidence="11 12">
    <name type="scientific">Actinia tenebrosa</name>
    <name type="common">Australian red waratah sea anemone</name>
    <dbReference type="NCBI Taxonomy" id="6105"/>
    <lineage>
        <taxon>Eukaryota</taxon>
        <taxon>Metazoa</taxon>
        <taxon>Cnidaria</taxon>
        <taxon>Anthozoa</taxon>
        <taxon>Hexacorallia</taxon>
        <taxon>Actiniaria</taxon>
        <taxon>Actiniidae</taxon>
        <taxon>Actinia</taxon>
    </lineage>
</organism>
<dbReference type="PANTHER" id="PTHR20957:SF0">
    <property type="entry name" value="RNA-BINDING PROTEIN 48"/>
    <property type="match status" value="1"/>
</dbReference>
<evidence type="ECO:0000256" key="7">
    <source>
        <dbReference type="ARBA" id="ARBA00035004"/>
    </source>
</evidence>
<dbReference type="GO" id="GO:0003723">
    <property type="term" value="F:RNA binding"/>
    <property type="evidence" value="ECO:0007669"/>
    <property type="project" value="UniProtKB-UniRule"/>
</dbReference>
<dbReference type="GO" id="GO:0005681">
    <property type="term" value="C:spliceosomal complex"/>
    <property type="evidence" value="ECO:0007669"/>
    <property type="project" value="UniProtKB-KW"/>
</dbReference>
<protein>
    <recommendedName>
        <fullName evidence="2">RNA-binding protein 48</fullName>
    </recommendedName>
</protein>
<dbReference type="RefSeq" id="XP_031552909.1">
    <property type="nucleotide sequence ID" value="XM_031697049.1"/>
</dbReference>
<evidence type="ECO:0000259" key="10">
    <source>
        <dbReference type="PROSITE" id="PS50102"/>
    </source>
</evidence>
<dbReference type="InterPro" id="IPR039599">
    <property type="entry name" value="RBM48"/>
</dbReference>
<dbReference type="SUPFAM" id="SSF54928">
    <property type="entry name" value="RNA-binding domain, RBD"/>
    <property type="match status" value="1"/>
</dbReference>
<evidence type="ECO:0000256" key="5">
    <source>
        <dbReference type="ARBA" id="ARBA00022884"/>
    </source>
</evidence>
<reference evidence="12" key="1">
    <citation type="submission" date="2025-08" db="UniProtKB">
        <authorList>
            <consortium name="RefSeq"/>
        </authorList>
    </citation>
    <scope>IDENTIFICATION</scope>
    <source>
        <tissue evidence="12">Tentacle</tissue>
    </source>
</reference>
<keyword evidence="11" id="KW-1185">Reference proteome</keyword>
<evidence type="ECO:0000256" key="4">
    <source>
        <dbReference type="ARBA" id="ARBA00022728"/>
    </source>
</evidence>
<dbReference type="InterPro" id="IPR035979">
    <property type="entry name" value="RBD_domain_sf"/>
</dbReference>
<keyword evidence="5 8" id="KW-0694">RNA-binding</keyword>
<feature type="region of interest" description="Disordered" evidence="9">
    <location>
        <begin position="397"/>
        <end position="431"/>
    </location>
</feature>
<dbReference type="PANTHER" id="PTHR20957">
    <property type="entry name" value="RNA-BINDING PROTEIN 48"/>
    <property type="match status" value="1"/>
</dbReference>
<sequence length="431" mass="47990">MADEGTSSKSSHLVKKHHEKAKACHSRPSYRDPRWEKAVKVYTINMESKNILVQGVPSLGVSKDLMDIFSSYGNIESFKKLDDYPTEEFTEVYLIKYARINNARYAKRKMDNKSFFGGVIHVCYAPEFETVDETREKLQERQRVVARKIKELYGNNLEPKTVSPQQPKVIPSSSMSCSSDAASQNIPLTRIFSSGTCTSTRTTEVASCTTNQADDLLCQSNTNYTEFPNIPMPISDIPPPSIPNIPPPPIPLHPSQYPPPPPPWELPRVPSANATLPHGFQNLPNITLKSLHQCPSQFDPTSQPDHLNTGALSASISHPSTGTLVYGPLPASEDPLCEPYHDHTVSKPHRPTVPYEQNLGATNIQASAIECSQHSDNLQTIEASVDRTVLSIREKLKRVSSDSTLQGPSRELSRQRTAKSQPQSKKQRKRI</sequence>
<accession>A0A6P8H910</accession>
<dbReference type="InterPro" id="IPR000504">
    <property type="entry name" value="RRM_dom"/>
</dbReference>
<comment type="function">
    <text evidence="7">As a component of the minor spliceosome, involved in the splicing of U12-type introns in pre-mRNAs.</text>
</comment>
<dbReference type="GO" id="GO:0006397">
    <property type="term" value="P:mRNA processing"/>
    <property type="evidence" value="ECO:0007669"/>
    <property type="project" value="UniProtKB-KW"/>
</dbReference>
<keyword evidence="6" id="KW-0508">mRNA splicing</keyword>
<dbReference type="AlphaFoldDB" id="A0A6P8H910"/>